<evidence type="ECO:0000313" key="3">
    <source>
        <dbReference type="Proteomes" id="UP000320393"/>
    </source>
</evidence>
<sequence>MDDLFGTLSELGSGLRRRRFSSVELTRIALDRLESLGPRYNAVACVLRERALREARAADRALKDGRRLGPLVGIPYGAKDLLAVRGAPTTWGTRPYARQTFDYDAAVIERLRGAGAVLVAKLAMV</sequence>
<feature type="non-terminal residue" evidence="2">
    <location>
        <position position="125"/>
    </location>
</feature>
<dbReference type="InterPro" id="IPR023631">
    <property type="entry name" value="Amidase_dom"/>
</dbReference>
<evidence type="ECO:0000313" key="2">
    <source>
        <dbReference type="EMBL" id="TMJ08654.1"/>
    </source>
</evidence>
<dbReference type="Pfam" id="PF01425">
    <property type="entry name" value="Amidase"/>
    <property type="match status" value="1"/>
</dbReference>
<name>A0A537LKX5_9BACT</name>
<dbReference type="EMBL" id="VBAM01000383">
    <property type="protein sequence ID" value="TMJ08654.1"/>
    <property type="molecule type" value="Genomic_DNA"/>
</dbReference>
<dbReference type="Proteomes" id="UP000320393">
    <property type="component" value="Unassembled WGS sequence"/>
</dbReference>
<reference evidence="2 3" key="1">
    <citation type="journal article" date="2019" name="Nat. Microbiol.">
        <title>Mediterranean grassland soil C-N compound turnover is dependent on rainfall and depth, and is mediated by genomically divergent microorganisms.</title>
        <authorList>
            <person name="Diamond S."/>
            <person name="Andeer P.F."/>
            <person name="Li Z."/>
            <person name="Crits-Christoph A."/>
            <person name="Burstein D."/>
            <person name="Anantharaman K."/>
            <person name="Lane K.R."/>
            <person name="Thomas B.C."/>
            <person name="Pan C."/>
            <person name="Northen T.R."/>
            <person name="Banfield J.F."/>
        </authorList>
    </citation>
    <scope>NUCLEOTIDE SEQUENCE [LARGE SCALE GENOMIC DNA]</scope>
    <source>
        <strain evidence="2">NP_5</strain>
    </source>
</reference>
<dbReference type="GO" id="GO:0050567">
    <property type="term" value="F:glutaminyl-tRNA synthase (glutamine-hydrolyzing) activity"/>
    <property type="evidence" value="ECO:0007669"/>
    <property type="project" value="TreeGrafter"/>
</dbReference>
<organism evidence="2 3">
    <name type="scientific">Candidatus Segetimicrobium genomatis</name>
    <dbReference type="NCBI Taxonomy" id="2569760"/>
    <lineage>
        <taxon>Bacteria</taxon>
        <taxon>Bacillati</taxon>
        <taxon>Candidatus Sysuimicrobiota</taxon>
        <taxon>Candidatus Sysuimicrobiia</taxon>
        <taxon>Candidatus Sysuimicrobiales</taxon>
        <taxon>Candidatus Segetimicrobiaceae</taxon>
        <taxon>Candidatus Segetimicrobium</taxon>
    </lineage>
</organism>
<dbReference type="PANTHER" id="PTHR11895:SF73">
    <property type="entry name" value="AMIDASE FAMILY PROTEIN"/>
    <property type="match status" value="1"/>
</dbReference>
<proteinExistence type="predicted"/>
<protein>
    <submittedName>
        <fullName evidence="2">Amidase</fullName>
    </submittedName>
</protein>
<dbReference type="Gene3D" id="3.90.1300.10">
    <property type="entry name" value="Amidase signature (AS) domain"/>
    <property type="match status" value="1"/>
</dbReference>
<accession>A0A537LKX5</accession>
<evidence type="ECO:0000259" key="1">
    <source>
        <dbReference type="Pfam" id="PF01425"/>
    </source>
</evidence>
<gene>
    <name evidence="2" type="ORF">E6H02_09675</name>
</gene>
<feature type="domain" description="Amidase" evidence="1">
    <location>
        <begin position="24"/>
        <end position="124"/>
    </location>
</feature>
<comment type="caution">
    <text evidence="2">The sequence shown here is derived from an EMBL/GenBank/DDBJ whole genome shotgun (WGS) entry which is preliminary data.</text>
</comment>
<dbReference type="PANTHER" id="PTHR11895">
    <property type="entry name" value="TRANSAMIDASE"/>
    <property type="match status" value="1"/>
</dbReference>
<dbReference type="AlphaFoldDB" id="A0A537LKX5"/>
<dbReference type="InterPro" id="IPR036928">
    <property type="entry name" value="AS_sf"/>
</dbReference>
<dbReference type="InterPro" id="IPR000120">
    <property type="entry name" value="Amidase"/>
</dbReference>
<dbReference type="SUPFAM" id="SSF75304">
    <property type="entry name" value="Amidase signature (AS) enzymes"/>
    <property type="match status" value="1"/>
</dbReference>